<dbReference type="HOGENOM" id="CLU_193014_0_0_5"/>
<keyword evidence="3" id="KW-1185">Reference proteome</keyword>
<organism evidence="2 3">
    <name type="scientific">Oceanicola granulosus (strain ATCC BAA-861 / DSM 15982 / KCTC 12143 / HTCC2516)</name>
    <dbReference type="NCBI Taxonomy" id="314256"/>
    <lineage>
        <taxon>Bacteria</taxon>
        <taxon>Pseudomonadati</taxon>
        <taxon>Pseudomonadota</taxon>
        <taxon>Alphaproteobacteria</taxon>
        <taxon>Rhodobacterales</taxon>
        <taxon>Roseobacteraceae</taxon>
        <taxon>Oceanicola</taxon>
    </lineage>
</organism>
<name>Q2CD80_OCEGH</name>
<feature type="region of interest" description="Disordered" evidence="1">
    <location>
        <begin position="23"/>
        <end position="71"/>
    </location>
</feature>
<dbReference type="EMBL" id="AAOT01000025">
    <property type="protein sequence ID" value="EAR50598.1"/>
    <property type="molecule type" value="Genomic_DNA"/>
</dbReference>
<feature type="compositionally biased region" description="Basic and acidic residues" evidence="1">
    <location>
        <begin position="39"/>
        <end position="56"/>
    </location>
</feature>
<comment type="caution">
    <text evidence="2">The sequence shown here is derived from an EMBL/GenBank/DDBJ whole genome shotgun (WGS) entry which is preliminary data.</text>
</comment>
<accession>Q2CD80</accession>
<sequence length="71" mass="7733">MPSTRTILGLAAAATAGWALSRMSARPRDAGDGNFVRDAGPKEMRDPPREWDRVDEQVDESFPASDPPATY</sequence>
<dbReference type="AlphaFoldDB" id="Q2CD80"/>
<gene>
    <name evidence="2" type="ORF">OG2516_12141</name>
</gene>
<protein>
    <submittedName>
        <fullName evidence="2">Uncharacterized protein</fullName>
    </submittedName>
</protein>
<proteinExistence type="predicted"/>
<dbReference type="Proteomes" id="UP000003635">
    <property type="component" value="Unassembled WGS sequence"/>
</dbReference>
<evidence type="ECO:0000256" key="1">
    <source>
        <dbReference type="SAM" id="MobiDB-lite"/>
    </source>
</evidence>
<dbReference type="RefSeq" id="WP_007255946.1">
    <property type="nucleotide sequence ID" value="NZ_CH724107.1"/>
</dbReference>
<evidence type="ECO:0000313" key="2">
    <source>
        <dbReference type="EMBL" id="EAR50598.1"/>
    </source>
</evidence>
<dbReference type="OrthoDB" id="7873635at2"/>
<reference evidence="2 3" key="1">
    <citation type="journal article" date="2010" name="J. Bacteriol.">
        <title>Genome sequences of Oceanicola granulosus HTCC2516(T) and Oceanicola batsensis HTCC2597(TDelta).</title>
        <authorList>
            <person name="Thrash J.C."/>
            <person name="Cho J.C."/>
            <person name="Vergin K.L."/>
            <person name="Giovannoni S.J."/>
        </authorList>
    </citation>
    <scope>NUCLEOTIDE SEQUENCE [LARGE SCALE GENOMIC DNA]</scope>
    <source>
        <strain evidence="3">ATCC BAA-861 / DSM 15982 / KCTC 12143 / HTCC2516</strain>
    </source>
</reference>
<dbReference type="eggNOG" id="ENOG5033FEP">
    <property type="taxonomic scope" value="Bacteria"/>
</dbReference>
<evidence type="ECO:0000313" key="3">
    <source>
        <dbReference type="Proteomes" id="UP000003635"/>
    </source>
</evidence>
<dbReference type="STRING" id="314256.OG2516_12141"/>